<keyword evidence="1" id="KW-1133">Transmembrane helix</keyword>
<evidence type="ECO:0000313" key="2">
    <source>
        <dbReference type="EMBL" id="MBB6048354.1"/>
    </source>
</evidence>
<keyword evidence="1" id="KW-0472">Membrane</keyword>
<proteinExistence type="predicted"/>
<protein>
    <submittedName>
        <fullName evidence="2">Uncharacterized protein</fullName>
    </submittedName>
</protein>
<accession>A0A7W9SLH8</accession>
<feature type="transmembrane region" description="Helical" evidence="1">
    <location>
        <begin position="12"/>
        <end position="33"/>
    </location>
</feature>
<evidence type="ECO:0000313" key="3">
    <source>
        <dbReference type="Proteomes" id="UP000520814"/>
    </source>
</evidence>
<dbReference type="AlphaFoldDB" id="A0A7W9SLH8"/>
<reference evidence="2 3" key="1">
    <citation type="submission" date="2020-08" db="EMBL/GenBank/DDBJ databases">
        <title>Genomic Encyclopedia of Type Strains, Phase IV (KMG-IV): sequencing the most valuable type-strain genomes for metagenomic binning, comparative biology and taxonomic classification.</title>
        <authorList>
            <person name="Goeker M."/>
        </authorList>
    </citation>
    <scope>NUCLEOTIDE SEQUENCE [LARGE SCALE GENOMIC DNA]</scope>
    <source>
        <strain evidence="2 3">DSM 23562</strain>
    </source>
</reference>
<dbReference type="EMBL" id="JACHGW010000001">
    <property type="protein sequence ID" value="MBB6048354.1"/>
    <property type="molecule type" value="Genomic_DNA"/>
</dbReference>
<evidence type="ECO:0000256" key="1">
    <source>
        <dbReference type="SAM" id="Phobius"/>
    </source>
</evidence>
<sequence length="111" mass="12235">MRSFPIQLTHFLPHLALGIALICWGGVGSHGLYWINRSMGDYIYGDIELASCGWWIAAWVLGIPVGVAALVKQSKHHGLAYLALVLAVSIVGWNHFLWELAARSRQLVEVG</sequence>
<gene>
    <name evidence="2" type="ORF">HNQ39_000116</name>
</gene>
<keyword evidence="3" id="KW-1185">Reference proteome</keyword>
<organism evidence="2 3">
    <name type="scientific">Armatimonas rosea</name>
    <dbReference type="NCBI Taxonomy" id="685828"/>
    <lineage>
        <taxon>Bacteria</taxon>
        <taxon>Bacillati</taxon>
        <taxon>Armatimonadota</taxon>
        <taxon>Armatimonadia</taxon>
        <taxon>Armatimonadales</taxon>
        <taxon>Armatimonadaceae</taxon>
        <taxon>Armatimonas</taxon>
    </lineage>
</organism>
<feature type="transmembrane region" description="Helical" evidence="1">
    <location>
        <begin position="53"/>
        <end position="71"/>
    </location>
</feature>
<dbReference type="Proteomes" id="UP000520814">
    <property type="component" value="Unassembled WGS sequence"/>
</dbReference>
<feature type="transmembrane region" description="Helical" evidence="1">
    <location>
        <begin position="78"/>
        <end position="98"/>
    </location>
</feature>
<dbReference type="RefSeq" id="WP_184191862.1">
    <property type="nucleotide sequence ID" value="NZ_JACHGW010000001.1"/>
</dbReference>
<keyword evidence="1" id="KW-0812">Transmembrane</keyword>
<comment type="caution">
    <text evidence="2">The sequence shown here is derived from an EMBL/GenBank/DDBJ whole genome shotgun (WGS) entry which is preliminary data.</text>
</comment>
<name>A0A7W9SLH8_ARMRO</name>